<evidence type="ECO:0000313" key="1">
    <source>
        <dbReference type="EMBL" id="RYJ41153.1"/>
    </source>
</evidence>
<dbReference type="AlphaFoldDB" id="A0A444W5T3"/>
<proteinExistence type="predicted"/>
<keyword evidence="2" id="KW-1185">Reference proteome</keyword>
<sequence>MLSYLKKLKYSQHIFLKAKIYLNIINQLTDLIFPWWL</sequence>
<reference evidence="1 2" key="1">
    <citation type="submission" date="2014-12" db="EMBL/GenBank/DDBJ databases">
        <title>Genome sequence of Flavobacterium beibuense RSKm HC5.</title>
        <authorList>
            <person name="Kim J.F."/>
            <person name="Song J.Y."/>
            <person name="Kwak M.-J."/>
            <person name="Lee S.-W."/>
        </authorList>
    </citation>
    <scope>NUCLEOTIDE SEQUENCE [LARGE SCALE GENOMIC DNA]</scope>
    <source>
        <strain evidence="1 2">RSKm HC5</strain>
    </source>
</reference>
<name>A0A444W5T3_9FLAO</name>
<accession>A0A444W5T3</accession>
<protein>
    <submittedName>
        <fullName evidence="1">Uncharacterized protein</fullName>
    </submittedName>
</protein>
<comment type="caution">
    <text evidence="1">The sequence shown here is derived from an EMBL/GenBank/DDBJ whole genome shotgun (WGS) entry which is preliminary data.</text>
</comment>
<gene>
    <name evidence="1" type="ORF">NU09_3187</name>
</gene>
<evidence type="ECO:0000313" key="2">
    <source>
        <dbReference type="Proteomes" id="UP000289775"/>
    </source>
</evidence>
<dbReference type="Proteomes" id="UP000289775">
    <property type="component" value="Unassembled WGS sequence"/>
</dbReference>
<organism evidence="1 2">
    <name type="scientific">Flavobacterium beibuense</name>
    <dbReference type="NCBI Taxonomy" id="657326"/>
    <lineage>
        <taxon>Bacteria</taxon>
        <taxon>Pseudomonadati</taxon>
        <taxon>Bacteroidota</taxon>
        <taxon>Flavobacteriia</taxon>
        <taxon>Flavobacteriales</taxon>
        <taxon>Flavobacteriaceae</taxon>
        <taxon>Flavobacterium</taxon>
    </lineage>
</organism>
<dbReference type="EMBL" id="JUIW01000012">
    <property type="protein sequence ID" value="RYJ41153.1"/>
    <property type="molecule type" value="Genomic_DNA"/>
</dbReference>